<dbReference type="EMBL" id="JBHUPE010000001">
    <property type="protein sequence ID" value="MFD2902840.1"/>
    <property type="molecule type" value="Genomic_DNA"/>
</dbReference>
<protein>
    <submittedName>
        <fullName evidence="2">Uncharacterized protein</fullName>
    </submittedName>
</protein>
<keyword evidence="3" id="KW-1185">Reference proteome</keyword>
<comment type="caution">
    <text evidence="2">The sequence shown here is derived from an EMBL/GenBank/DDBJ whole genome shotgun (WGS) entry which is preliminary data.</text>
</comment>
<proteinExistence type="predicted"/>
<evidence type="ECO:0000313" key="2">
    <source>
        <dbReference type="EMBL" id="MFD2902840.1"/>
    </source>
</evidence>
<feature type="chain" id="PRO_5045537365" evidence="1">
    <location>
        <begin position="23"/>
        <end position="293"/>
    </location>
</feature>
<accession>A0ABW5YS00</accession>
<keyword evidence="1" id="KW-0732">Signal</keyword>
<evidence type="ECO:0000313" key="3">
    <source>
        <dbReference type="Proteomes" id="UP001597509"/>
    </source>
</evidence>
<feature type="signal peptide" evidence="1">
    <location>
        <begin position="1"/>
        <end position="22"/>
    </location>
</feature>
<reference evidence="3" key="1">
    <citation type="journal article" date="2019" name="Int. J. Syst. Evol. Microbiol.">
        <title>The Global Catalogue of Microorganisms (GCM) 10K type strain sequencing project: providing services to taxonomists for standard genome sequencing and annotation.</title>
        <authorList>
            <consortium name="The Broad Institute Genomics Platform"/>
            <consortium name="The Broad Institute Genome Sequencing Center for Infectious Disease"/>
            <person name="Wu L."/>
            <person name="Ma J."/>
        </authorList>
    </citation>
    <scope>NUCLEOTIDE SEQUENCE [LARGE SCALE GENOMIC DNA]</scope>
    <source>
        <strain evidence="3">KCTC 22209</strain>
    </source>
</reference>
<gene>
    <name evidence="2" type="ORF">ACFS6I_02815</name>
</gene>
<dbReference type="Proteomes" id="UP001597509">
    <property type="component" value="Unassembled WGS sequence"/>
</dbReference>
<evidence type="ECO:0000256" key="1">
    <source>
        <dbReference type="SAM" id="SignalP"/>
    </source>
</evidence>
<organism evidence="2 3">
    <name type="scientific">Sphingobacterium anhuiense</name>
    <dbReference type="NCBI Taxonomy" id="493780"/>
    <lineage>
        <taxon>Bacteria</taxon>
        <taxon>Pseudomonadati</taxon>
        <taxon>Bacteroidota</taxon>
        <taxon>Sphingobacteriia</taxon>
        <taxon>Sphingobacteriales</taxon>
        <taxon>Sphingobacteriaceae</taxon>
        <taxon>Sphingobacterium</taxon>
    </lineage>
</organism>
<dbReference type="RefSeq" id="WP_380918045.1">
    <property type="nucleotide sequence ID" value="NZ_JBHUPE010000001.1"/>
</dbReference>
<sequence length="293" mass="33424">MNLLNKVIVFSFLFLQFHIAFTQTSKQLFKSQVALGEISDRKLNELSGIISAKQSSCFWVHNDSGDKARVYLIDKKCSLLCTYELESIVVKDCEDIARVIINGNSFLILADIGDNNSKRENIKLHIFPEPTYQHGDTLIHIPKKVIRTVTLRYKNGPRDAEALFVDPVDRQLYVISKRDFQSTVYKATIFNNVKKNFSLLTPVQTLPFTFTTSANISPTGSAIIIKNLTQIFYWTRNRNDSIEQALSRKPTLIPYQVEPQGEAITFGLNGEGFYTISERPFGLKSSLYFFEKQ</sequence>
<name>A0ABW5YS00_9SPHI</name>